<name>C3MUZ4_SACI4</name>
<accession>C3MUZ4</accession>
<gene>
    <name evidence="3" type="ordered locus">M1425_0506</name>
</gene>
<feature type="coiled-coil region" evidence="1">
    <location>
        <begin position="107"/>
        <end position="185"/>
    </location>
</feature>
<feature type="compositionally biased region" description="Low complexity" evidence="2">
    <location>
        <begin position="1969"/>
        <end position="1984"/>
    </location>
</feature>
<organism evidence="3 4">
    <name type="scientific">Saccharolobus islandicus (strain M.14.25 / Kamchatka #1)</name>
    <name type="common">Sulfolobus islandicus</name>
    <dbReference type="NCBI Taxonomy" id="427317"/>
    <lineage>
        <taxon>Archaea</taxon>
        <taxon>Thermoproteota</taxon>
        <taxon>Thermoprotei</taxon>
        <taxon>Sulfolobales</taxon>
        <taxon>Sulfolobaceae</taxon>
        <taxon>Saccharolobus</taxon>
    </lineage>
</organism>
<sequence length="1998" mass="223178">MIFQRKIFESLLTCLFRIKIVNSMSEDNLTVIETIKSLIKQNKFEEALKLAKENNLDQQSINYIKALIYVQEALNDIRADRPREAINKLNLAQKLAPTLDLSYYLSIANLQELLDEAENELRNENYNTALQDLQQALQIAQQYNLTRMVEKISRQINRVNAYLQIENLMNEMKKAIRNFNFAEAYNLISQAVNIANQYDLYDQKLENMQKAFFYLAKIPPLPKPPQQQNLTLSILYNYINELYNYFTNAYNLAVEAVKYNDKISFLTDEFAKTANILEVVSSAMSLLLEAQKLAEQKNVDAMKTAITNIQNAIRQLQSINAENSVVESLYSAVVELAKKMNDEYAAYLYVLENLKKSNELIENGDFSEAVQLLQNAQQIAQRAGLQLNLVNYIQGFSILENLKPLPQPPKEADFSSLASYFSQLVDTLKSNYNTLQQASKYITINNLQNVSADIAVAELLANAMQDLANAQSLLEQKPEQVLQNKQQITQYITNAIQLLQQAQGTSSDLQQTAKQLFEEAQQYQDTVNVYLNGLQYAVNAMNAIDTVNKILAQKPNAQSPSQYFAQLANNYNTALKTIRDAIYLASNANQLFESIKLPPPFDLGELEKDQVEIAEFTHLFATASSAYADIENAESEKHDNSPGGLANYYRNIASAMANAISEIENVSTQQGDVEKTKEELLNNLKKQYYTFDALSHAYQIVANAQTNDPQTLYAVYNSASRYLRTASEQYNISQLAQLAGQFENVAQFYRNIAIAQTEVAQANNSQSINDKIAYLQSAINYLTRAEEYVPQESGEINKKKAQIEQAIKTLQTIQAYRQNVTSSLQSGNYASALAYYNELLKSTTHTNIDNVLNDIAQNNYFQAIQDIQNNPSLTPEQKQFLSGLVASIGINDYYIPLMNYALQNAHMQAQNFLQALSETVNFTQQMQPVLQNLGLALQYAQSAYQLSQYVPSPQVQNSLANITSQIQQQYYSVQEQVQKAQSNPVLNVLEGIVNTINTGLSNMFNFINNEIYSHLGRNVFTEVLAGIADGAIFVLISLIPVVGEAFDWATFTAFLGQTVFNLTAGSASAQEEINSLKQMFLNPANLSSLITTVVGLFIAHRLNIDDTIRAKLLGTLKDVKADVNAVSDSMAKNVDLKSVDTTLKDVTDFSKVNELVKQVDLKQLDIKALKGFKDKIVSIETEGYKFFKVDAQELSTRIEEFLSFKDVKIRLINAVKDVKIDINKSESGIELNVEPKLSDEVIATIEGNKVKLTTLSEESIKNALANNDLGAVLDTLKLNLASQIAKQLFDSLKTQDGNLIMLTNDEGLAFFNGKIYDVLYKDGKISSMQIIPDAEALAKLVKFAEGKVGSYITLNKSLIEQLIKDNNIQSLEYTLTNEIKGNAVRNEYLQIKDALGNVTKLTSKTEINPNEIKTTTTIQGKIPNISPNIQFLSPQDVDELLSFNNVFSNIFKQLVDAHPEVKDLLEKLASEGKLPNDLTSLEDIANKIKAFYDSLGGEIADIKNELSRYNSLFEDVNIDSIINNIIRKYVLNHASDVLNGETPKISISDILDNLSTADKAKVVLNYLKREDPNAYNSVLQKLSGLSQDAKDYVLASAYDELKIALENKLPLSGGVESIVNSINDTLEKIGVNQQINIQTNNNALNNGTQNTTNVPSNGQITITKPPENIQSAKTTENIITTLSNALQKIYPDFDKLNSTEKDLLLYILSRKLEEKGELTPEDIKNTIEEMKGEIDQLLENVKDYIDNVEKEKQPDETVLEYDKGIKELADKVSFDKLIYFTSLISNIANKFNVPTAIELLNQLNTLTPEELQNTIILTQPQIQLLSKIAPLLKDILVSLQKGITPKDLLGKIIQLRDLLGKMGVTIDVTTLVQLITSLNSIVSELNIKLDTLSALIATPVNGTLKVIPITFQSVLNISPSISTNNVQVPENEINISNVNTTPQIIQQLQELLNLPNLPPPPGSGGETEQQNNNSTSIPPSINNQQSAEYVSRRQYLIL</sequence>
<dbReference type="EMBL" id="CP001400">
    <property type="protein sequence ID" value="ACP37357.1"/>
    <property type="molecule type" value="Genomic_DNA"/>
</dbReference>
<evidence type="ECO:0000313" key="3">
    <source>
        <dbReference type="EMBL" id="ACP37357.1"/>
    </source>
</evidence>
<evidence type="ECO:0000256" key="2">
    <source>
        <dbReference type="SAM" id="MobiDB-lite"/>
    </source>
</evidence>
<feature type="region of interest" description="Disordered" evidence="2">
    <location>
        <begin position="1955"/>
        <end position="1987"/>
    </location>
</feature>
<proteinExistence type="predicted"/>
<protein>
    <submittedName>
        <fullName evidence="3">Uncharacterized protein</fullName>
    </submittedName>
</protein>
<evidence type="ECO:0000256" key="1">
    <source>
        <dbReference type="SAM" id="Coils"/>
    </source>
</evidence>
<keyword evidence="1" id="KW-0175">Coiled coil</keyword>
<dbReference type="Proteomes" id="UP000001350">
    <property type="component" value="Chromosome"/>
</dbReference>
<dbReference type="HOGENOM" id="CLU_234315_0_0_2"/>
<feature type="coiled-coil region" evidence="1">
    <location>
        <begin position="499"/>
        <end position="526"/>
    </location>
</feature>
<dbReference type="SUPFAM" id="SSF58100">
    <property type="entry name" value="Bacterial hemolysins"/>
    <property type="match status" value="1"/>
</dbReference>
<reference evidence="3 4" key="1">
    <citation type="journal article" date="2009" name="Proc. Natl. Acad. Sci. U.S.A.">
        <title>Biogeography of the Sulfolobus islandicus pan-genome.</title>
        <authorList>
            <person name="Reno M.L."/>
            <person name="Held N.L."/>
            <person name="Fields C.J."/>
            <person name="Burke P.V."/>
            <person name="Whitaker R.J."/>
        </authorList>
    </citation>
    <scope>NUCLEOTIDE SEQUENCE [LARGE SCALE GENOMIC DNA]</scope>
    <source>
        <strain evidence="4">M.14.25 / Kamchatka #1</strain>
    </source>
</reference>
<evidence type="ECO:0000313" key="4">
    <source>
        <dbReference type="Proteomes" id="UP000001350"/>
    </source>
</evidence>
<dbReference type="KEGG" id="sia:M1425_0506"/>